<dbReference type="STRING" id="1122240.GCA_000620105_00695"/>
<comment type="subcellular location">
    <subcellularLocation>
        <location evidence="7">Cytoplasm</location>
    </subcellularLocation>
</comment>
<name>A0A2S0P7V9_9NEIS</name>
<dbReference type="EC" id="3.1.-.-" evidence="7"/>
<keyword evidence="3 7" id="KW-0479">Metal-binding</keyword>
<keyword evidence="5 7" id="KW-0378">Hydrolase</keyword>
<accession>A0A2S0P7V9</accession>
<evidence type="ECO:0000256" key="2">
    <source>
        <dbReference type="ARBA" id="ARBA00022722"/>
    </source>
</evidence>
<evidence type="ECO:0000256" key="1">
    <source>
        <dbReference type="ARBA" id="ARBA00010875"/>
    </source>
</evidence>
<feature type="binding site" evidence="7">
    <location>
        <position position="129"/>
    </location>
    <ligand>
        <name>Zn(2+)</name>
        <dbReference type="ChEBI" id="CHEBI:29105"/>
        <note>catalytic</note>
    </ligand>
</feature>
<dbReference type="InterPro" id="IPR002036">
    <property type="entry name" value="YbeY"/>
</dbReference>
<comment type="function">
    <text evidence="7">Single strand-specific metallo-endoribonuclease involved in late-stage 70S ribosome quality control and in maturation of the 3' terminus of the 16S rRNA.</text>
</comment>
<dbReference type="SUPFAM" id="SSF55486">
    <property type="entry name" value="Metalloproteases ('zincins'), catalytic domain"/>
    <property type="match status" value="1"/>
</dbReference>
<dbReference type="GO" id="GO:0006364">
    <property type="term" value="P:rRNA processing"/>
    <property type="evidence" value="ECO:0007669"/>
    <property type="project" value="UniProtKB-UniRule"/>
</dbReference>
<dbReference type="KEGG" id="maer:DAI18_04770"/>
<keyword evidence="6 7" id="KW-0862">Zinc</keyword>
<dbReference type="AlphaFoldDB" id="A0A2S0P7V9"/>
<dbReference type="InterPro" id="IPR020549">
    <property type="entry name" value="YbeY_CS"/>
</dbReference>
<keyword evidence="2 7" id="KW-0540">Nuclease</keyword>
<dbReference type="GO" id="GO:0005737">
    <property type="term" value="C:cytoplasm"/>
    <property type="evidence" value="ECO:0007669"/>
    <property type="project" value="UniProtKB-SubCell"/>
</dbReference>
<gene>
    <name evidence="7" type="primary">ybeY</name>
    <name evidence="8" type="ORF">DAI18_04770</name>
</gene>
<dbReference type="InterPro" id="IPR023091">
    <property type="entry name" value="MetalPrtase_cat_dom_sf_prd"/>
</dbReference>
<keyword evidence="4 7" id="KW-0255">Endonuclease</keyword>
<evidence type="ECO:0000313" key="9">
    <source>
        <dbReference type="Proteomes" id="UP000244173"/>
    </source>
</evidence>
<dbReference type="PROSITE" id="PS01306">
    <property type="entry name" value="UPF0054"/>
    <property type="match status" value="1"/>
</dbReference>
<reference evidence="8 9" key="1">
    <citation type="submission" date="2018-04" db="EMBL/GenBank/DDBJ databases">
        <title>Denitrifier Microvirgula.</title>
        <authorList>
            <person name="Anderson E."/>
            <person name="Jang J."/>
            <person name="Ishii S."/>
        </authorList>
    </citation>
    <scope>NUCLEOTIDE SEQUENCE [LARGE SCALE GENOMIC DNA]</scope>
    <source>
        <strain evidence="8 9">BE2.4</strain>
    </source>
</reference>
<evidence type="ECO:0000313" key="8">
    <source>
        <dbReference type="EMBL" id="AVY93432.1"/>
    </source>
</evidence>
<keyword evidence="7" id="KW-0698">rRNA processing</keyword>
<proteinExistence type="inferred from homology"/>
<dbReference type="EMBL" id="CP028519">
    <property type="protein sequence ID" value="AVY93432.1"/>
    <property type="molecule type" value="Genomic_DNA"/>
</dbReference>
<feature type="binding site" evidence="7">
    <location>
        <position position="125"/>
    </location>
    <ligand>
        <name>Zn(2+)</name>
        <dbReference type="ChEBI" id="CHEBI:29105"/>
        <note>catalytic</note>
    </ligand>
</feature>
<evidence type="ECO:0000256" key="4">
    <source>
        <dbReference type="ARBA" id="ARBA00022759"/>
    </source>
</evidence>
<evidence type="ECO:0000256" key="6">
    <source>
        <dbReference type="ARBA" id="ARBA00022833"/>
    </source>
</evidence>
<comment type="cofactor">
    <cofactor evidence="7">
        <name>Zn(2+)</name>
        <dbReference type="ChEBI" id="CHEBI:29105"/>
    </cofactor>
    <text evidence="7">Binds 1 zinc ion.</text>
</comment>
<dbReference type="GO" id="GO:0004521">
    <property type="term" value="F:RNA endonuclease activity"/>
    <property type="evidence" value="ECO:0007669"/>
    <property type="project" value="UniProtKB-UniRule"/>
</dbReference>
<dbReference type="PANTHER" id="PTHR46986">
    <property type="entry name" value="ENDORIBONUCLEASE YBEY, CHLOROPLASTIC"/>
    <property type="match status" value="1"/>
</dbReference>
<dbReference type="NCBIfam" id="TIGR00043">
    <property type="entry name" value="rRNA maturation RNase YbeY"/>
    <property type="match status" value="1"/>
</dbReference>
<evidence type="ECO:0000256" key="7">
    <source>
        <dbReference type="HAMAP-Rule" id="MF_00009"/>
    </source>
</evidence>
<feature type="binding site" evidence="7">
    <location>
        <position position="135"/>
    </location>
    <ligand>
        <name>Zn(2+)</name>
        <dbReference type="ChEBI" id="CHEBI:29105"/>
        <note>catalytic</note>
    </ligand>
</feature>
<dbReference type="GO" id="GO:0004222">
    <property type="term" value="F:metalloendopeptidase activity"/>
    <property type="evidence" value="ECO:0007669"/>
    <property type="project" value="InterPro"/>
</dbReference>
<dbReference type="HAMAP" id="MF_00009">
    <property type="entry name" value="Endoribonucl_YbeY"/>
    <property type="match status" value="1"/>
</dbReference>
<dbReference type="RefSeq" id="WP_028498160.1">
    <property type="nucleotide sequence ID" value="NZ_CP028519.1"/>
</dbReference>
<sequence>MKLARTRFRPAPKQLDLDVGLSVCPPGTPSPSAFARWISAALGNTRRAQLSLRVVDEEEGRALNHQYRDKDYATNVLTFALNEGEDSIAGLPLFGDIVLTAPVVAREAEEQGKSIEAHYAHLTVHGVLHLQGHDHQSDEEAEAMESLETRILARLGYPDPYAEER</sequence>
<evidence type="ECO:0000256" key="5">
    <source>
        <dbReference type="ARBA" id="ARBA00022801"/>
    </source>
</evidence>
<dbReference type="GO" id="GO:0008270">
    <property type="term" value="F:zinc ion binding"/>
    <property type="evidence" value="ECO:0007669"/>
    <property type="project" value="UniProtKB-UniRule"/>
</dbReference>
<evidence type="ECO:0000256" key="3">
    <source>
        <dbReference type="ARBA" id="ARBA00022723"/>
    </source>
</evidence>
<keyword evidence="9" id="KW-1185">Reference proteome</keyword>
<protein>
    <recommendedName>
        <fullName evidence="7">Endoribonuclease YbeY</fullName>
        <ecNumber evidence="7">3.1.-.-</ecNumber>
    </recommendedName>
</protein>
<dbReference type="OrthoDB" id="9807740at2"/>
<dbReference type="Pfam" id="PF02130">
    <property type="entry name" value="YbeY"/>
    <property type="match status" value="1"/>
</dbReference>
<organism evidence="8 9">
    <name type="scientific">Microvirgula aerodenitrificans</name>
    <dbReference type="NCBI Taxonomy" id="57480"/>
    <lineage>
        <taxon>Bacteria</taxon>
        <taxon>Pseudomonadati</taxon>
        <taxon>Pseudomonadota</taxon>
        <taxon>Betaproteobacteria</taxon>
        <taxon>Neisseriales</taxon>
        <taxon>Aquaspirillaceae</taxon>
        <taxon>Microvirgula</taxon>
    </lineage>
</organism>
<keyword evidence="7" id="KW-0690">Ribosome biogenesis</keyword>
<dbReference type="Proteomes" id="UP000244173">
    <property type="component" value="Chromosome"/>
</dbReference>
<dbReference type="PANTHER" id="PTHR46986:SF1">
    <property type="entry name" value="ENDORIBONUCLEASE YBEY, CHLOROPLASTIC"/>
    <property type="match status" value="1"/>
</dbReference>
<dbReference type="Gene3D" id="3.40.390.30">
    <property type="entry name" value="Metalloproteases ('zincins'), catalytic domain"/>
    <property type="match status" value="1"/>
</dbReference>
<comment type="similarity">
    <text evidence="1 7">Belongs to the endoribonuclease YbeY family.</text>
</comment>
<keyword evidence="7" id="KW-0963">Cytoplasm</keyword>